<accession>A0ACC0X7M5</accession>
<comment type="caution">
    <text evidence="1">The sequence shown here is derived from an EMBL/GenBank/DDBJ whole genome shotgun (WGS) entry which is preliminary data.</text>
</comment>
<evidence type="ECO:0000313" key="2">
    <source>
        <dbReference type="Proteomes" id="UP001163603"/>
    </source>
</evidence>
<name>A0ACC0X7M5_9ROSI</name>
<protein>
    <submittedName>
        <fullName evidence="1">Uncharacterized protein</fullName>
    </submittedName>
</protein>
<dbReference type="Proteomes" id="UP001163603">
    <property type="component" value="Chromosome 14"/>
</dbReference>
<evidence type="ECO:0000313" key="1">
    <source>
        <dbReference type="EMBL" id="KAJ0011520.1"/>
    </source>
</evidence>
<sequence length="56" mass="6290">MAVKRLMSGDEEAVEMRRRARELGEKAKRAVEGGGSSYMDADALIQELKSVRKYES</sequence>
<organism evidence="1 2">
    <name type="scientific">Pistacia integerrima</name>
    <dbReference type="NCBI Taxonomy" id="434235"/>
    <lineage>
        <taxon>Eukaryota</taxon>
        <taxon>Viridiplantae</taxon>
        <taxon>Streptophyta</taxon>
        <taxon>Embryophyta</taxon>
        <taxon>Tracheophyta</taxon>
        <taxon>Spermatophyta</taxon>
        <taxon>Magnoliopsida</taxon>
        <taxon>eudicotyledons</taxon>
        <taxon>Gunneridae</taxon>
        <taxon>Pentapetalae</taxon>
        <taxon>rosids</taxon>
        <taxon>malvids</taxon>
        <taxon>Sapindales</taxon>
        <taxon>Anacardiaceae</taxon>
        <taxon>Pistacia</taxon>
    </lineage>
</organism>
<keyword evidence="2" id="KW-1185">Reference proteome</keyword>
<reference evidence="2" key="1">
    <citation type="journal article" date="2023" name="G3 (Bethesda)">
        <title>Genome assembly and association tests identify interacting loci associated with vigor, precocity, and sex in interspecific pistachio rootstocks.</title>
        <authorList>
            <person name="Palmer W."/>
            <person name="Jacygrad E."/>
            <person name="Sagayaradj S."/>
            <person name="Cavanaugh K."/>
            <person name="Han R."/>
            <person name="Bertier L."/>
            <person name="Beede B."/>
            <person name="Kafkas S."/>
            <person name="Golino D."/>
            <person name="Preece J."/>
            <person name="Michelmore R."/>
        </authorList>
    </citation>
    <scope>NUCLEOTIDE SEQUENCE [LARGE SCALE GENOMIC DNA]</scope>
</reference>
<proteinExistence type="predicted"/>
<gene>
    <name evidence="1" type="ORF">Pint_33902</name>
</gene>
<dbReference type="EMBL" id="CM047749">
    <property type="protein sequence ID" value="KAJ0011520.1"/>
    <property type="molecule type" value="Genomic_DNA"/>
</dbReference>